<evidence type="ECO:0000256" key="1">
    <source>
        <dbReference type="SAM" id="MobiDB-lite"/>
    </source>
</evidence>
<dbReference type="AlphaFoldDB" id="J3KYE4"/>
<reference evidence="2" key="1">
    <citation type="journal article" date="2013" name="Nat. Commun.">
        <title>Whole-genome sequencing of Oryza brachyantha reveals mechanisms underlying Oryza genome evolution.</title>
        <authorList>
            <person name="Chen J."/>
            <person name="Huang Q."/>
            <person name="Gao D."/>
            <person name="Wang J."/>
            <person name="Lang Y."/>
            <person name="Liu T."/>
            <person name="Li B."/>
            <person name="Bai Z."/>
            <person name="Luis Goicoechea J."/>
            <person name="Liang C."/>
            <person name="Chen C."/>
            <person name="Zhang W."/>
            <person name="Sun S."/>
            <person name="Liao Y."/>
            <person name="Zhang X."/>
            <person name="Yang L."/>
            <person name="Song C."/>
            <person name="Wang M."/>
            <person name="Shi J."/>
            <person name="Liu G."/>
            <person name="Liu J."/>
            <person name="Zhou H."/>
            <person name="Zhou W."/>
            <person name="Yu Q."/>
            <person name="An N."/>
            <person name="Chen Y."/>
            <person name="Cai Q."/>
            <person name="Wang B."/>
            <person name="Liu B."/>
            <person name="Min J."/>
            <person name="Huang Y."/>
            <person name="Wu H."/>
            <person name="Li Z."/>
            <person name="Zhang Y."/>
            <person name="Yin Y."/>
            <person name="Song W."/>
            <person name="Jiang J."/>
            <person name="Jackson S.A."/>
            <person name="Wing R.A."/>
            <person name="Wang J."/>
            <person name="Chen M."/>
        </authorList>
    </citation>
    <scope>NUCLEOTIDE SEQUENCE [LARGE SCALE GENOMIC DNA]</scope>
    <source>
        <strain evidence="2">cv. IRGC 101232</strain>
    </source>
</reference>
<feature type="compositionally biased region" description="Basic and acidic residues" evidence="1">
    <location>
        <begin position="119"/>
        <end position="136"/>
    </location>
</feature>
<reference evidence="2" key="2">
    <citation type="submission" date="2013-04" db="UniProtKB">
        <authorList>
            <consortium name="EnsemblPlants"/>
        </authorList>
    </citation>
    <scope>IDENTIFICATION</scope>
</reference>
<accession>J3KYE4</accession>
<dbReference type="Gramene" id="OB01G20000.1">
    <property type="protein sequence ID" value="OB01G20000.1"/>
    <property type="gene ID" value="OB01G20000"/>
</dbReference>
<evidence type="ECO:0000313" key="2">
    <source>
        <dbReference type="EnsemblPlants" id="OB01G20000.1"/>
    </source>
</evidence>
<evidence type="ECO:0000313" key="3">
    <source>
        <dbReference type="Proteomes" id="UP000006038"/>
    </source>
</evidence>
<protein>
    <submittedName>
        <fullName evidence="2">Uncharacterized protein</fullName>
    </submittedName>
</protein>
<feature type="region of interest" description="Disordered" evidence="1">
    <location>
        <begin position="105"/>
        <end position="136"/>
    </location>
</feature>
<organism evidence="2">
    <name type="scientific">Oryza brachyantha</name>
    <name type="common">malo sina</name>
    <dbReference type="NCBI Taxonomy" id="4533"/>
    <lineage>
        <taxon>Eukaryota</taxon>
        <taxon>Viridiplantae</taxon>
        <taxon>Streptophyta</taxon>
        <taxon>Embryophyta</taxon>
        <taxon>Tracheophyta</taxon>
        <taxon>Spermatophyta</taxon>
        <taxon>Magnoliopsida</taxon>
        <taxon>Liliopsida</taxon>
        <taxon>Poales</taxon>
        <taxon>Poaceae</taxon>
        <taxon>BOP clade</taxon>
        <taxon>Oryzoideae</taxon>
        <taxon>Oryzeae</taxon>
        <taxon>Oryzinae</taxon>
        <taxon>Oryza</taxon>
    </lineage>
</organism>
<sequence length="136" mass="14923">MVKRIITLPGATYRLGDAAHGALDLEHSRDLGEEYGLFMLRPSMDAPRCLFYDRRKLAATTPTTQLPTATMHDLHSPAAWSRRGHAALQRAPVAILSSIPPSCEIDGNPQAAASSAREQLGELERLKKKRPVVDEP</sequence>
<name>J3KYE4_ORYBR</name>
<dbReference type="Proteomes" id="UP000006038">
    <property type="component" value="Chromosome 1"/>
</dbReference>
<keyword evidence="3" id="KW-1185">Reference proteome</keyword>
<dbReference type="HOGENOM" id="CLU_1878603_0_0_1"/>
<dbReference type="EnsemblPlants" id="OB01G20000.1">
    <property type="protein sequence ID" value="OB01G20000.1"/>
    <property type="gene ID" value="OB01G20000"/>
</dbReference>
<proteinExistence type="predicted"/>